<sequence length="397" mass="45564">MLQTASRTLWIDYLRSFLTVLVVAHHSSLAYTTFASFDKVAYINSTHPVVDTRRWVGLDIFENFNDVFFMSLMFLIAGLFVVKSIERKGVTAFLRDRFYRLFIPFLVGGTLLNLLAHYPAYLVAHGSGSLPAYVTDFFVVEQWPVGPPWFIWVLFVFNVVFAFIYLTNKSLLGSKPLAAQSDGSITKTHKPVKTLLYWFLFTFALYVPFAFWLGPGTWTGFGPFDFQISRAALYFGYFILGTWLGKVRFNESLFGTSSLLVRRWPLWLSLCAGVYTLLTIMPPFLTNLVKQGTFSEITGYLIYFSIYMLSCTFSCIAFLTTFRALVKKPNAAWDSLSDHAYLIYLLHYPFVIWAQYLLLELPFTAFFKFLITLSVALLGSWGLAIQLRKAKFVKQYL</sequence>
<evidence type="ECO:0000256" key="1">
    <source>
        <dbReference type="SAM" id="Phobius"/>
    </source>
</evidence>
<dbReference type="InterPro" id="IPR050623">
    <property type="entry name" value="Glucan_succinyl_AcylTrfase"/>
</dbReference>
<name>A0ABQ1Z110_9BACT</name>
<feature type="transmembrane region" description="Helical" evidence="1">
    <location>
        <begin position="297"/>
        <end position="320"/>
    </location>
</feature>
<feature type="transmembrane region" description="Helical" evidence="1">
    <location>
        <begin position="195"/>
        <end position="214"/>
    </location>
</feature>
<feature type="transmembrane region" description="Helical" evidence="1">
    <location>
        <begin position="149"/>
        <end position="167"/>
    </location>
</feature>
<keyword evidence="3" id="KW-0808">Transferase</keyword>
<keyword evidence="1" id="KW-1133">Transmembrane helix</keyword>
<feature type="transmembrane region" description="Helical" evidence="1">
    <location>
        <begin position="365"/>
        <end position="385"/>
    </location>
</feature>
<feature type="transmembrane region" description="Helical" evidence="1">
    <location>
        <begin position="67"/>
        <end position="86"/>
    </location>
</feature>
<feature type="transmembrane region" description="Helical" evidence="1">
    <location>
        <begin position="98"/>
        <end position="121"/>
    </location>
</feature>
<keyword evidence="4" id="KW-1185">Reference proteome</keyword>
<keyword evidence="3" id="KW-0012">Acyltransferase</keyword>
<dbReference type="PANTHER" id="PTHR36927">
    <property type="entry name" value="BLR4337 PROTEIN"/>
    <property type="match status" value="1"/>
</dbReference>
<keyword evidence="1" id="KW-0812">Transmembrane</keyword>
<dbReference type="EMBL" id="BMIA01000003">
    <property type="protein sequence ID" value="GGH43458.1"/>
    <property type="molecule type" value="Genomic_DNA"/>
</dbReference>
<feature type="transmembrane region" description="Helical" evidence="1">
    <location>
        <begin position="226"/>
        <end position="245"/>
    </location>
</feature>
<dbReference type="Proteomes" id="UP000600214">
    <property type="component" value="Unassembled WGS sequence"/>
</dbReference>
<feature type="domain" description="Acyltransferase 3" evidence="2">
    <location>
        <begin position="9"/>
        <end position="384"/>
    </location>
</feature>
<dbReference type="RefSeq" id="WP_188935556.1">
    <property type="nucleotide sequence ID" value="NZ_BMIA01000003.1"/>
</dbReference>
<evidence type="ECO:0000313" key="4">
    <source>
        <dbReference type="Proteomes" id="UP000600214"/>
    </source>
</evidence>
<dbReference type="PANTHER" id="PTHR36927:SF4">
    <property type="entry name" value="BLR5718 PROTEIN"/>
    <property type="match status" value="1"/>
</dbReference>
<dbReference type="Pfam" id="PF01757">
    <property type="entry name" value="Acyl_transf_3"/>
    <property type="match status" value="1"/>
</dbReference>
<evidence type="ECO:0000259" key="2">
    <source>
        <dbReference type="Pfam" id="PF01757"/>
    </source>
</evidence>
<protein>
    <submittedName>
        <fullName evidence="3">Acyltransferase</fullName>
    </submittedName>
</protein>
<reference evidence="4" key="1">
    <citation type="journal article" date="2019" name="Int. J. Syst. Evol. Microbiol.">
        <title>The Global Catalogue of Microorganisms (GCM) 10K type strain sequencing project: providing services to taxonomists for standard genome sequencing and annotation.</title>
        <authorList>
            <consortium name="The Broad Institute Genomics Platform"/>
            <consortium name="The Broad Institute Genome Sequencing Center for Infectious Disease"/>
            <person name="Wu L."/>
            <person name="Ma J."/>
        </authorList>
    </citation>
    <scope>NUCLEOTIDE SEQUENCE [LARGE SCALE GENOMIC DNA]</scope>
    <source>
        <strain evidence="4">CGMCC 1.15288</strain>
    </source>
</reference>
<feature type="transmembrane region" description="Helical" evidence="1">
    <location>
        <begin position="341"/>
        <end position="359"/>
    </location>
</feature>
<proteinExistence type="predicted"/>
<organism evidence="3 4">
    <name type="scientific">Dyadobacter endophyticus</name>
    <dbReference type="NCBI Taxonomy" id="1749036"/>
    <lineage>
        <taxon>Bacteria</taxon>
        <taxon>Pseudomonadati</taxon>
        <taxon>Bacteroidota</taxon>
        <taxon>Cytophagia</taxon>
        <taxon>Cytophagales</taxon>
        <taxon>Spirosomataceae</taxon>
        <taxon>Dyadobacter</taxon>
    </lineage>
</organism>
<evidence type="ECO:0000313" key="3">
    <source>
        <dbReference type="EMBL" id="GGH43458.1"/>
    </source>
</evidence>
<dbReference type="InterPro" id="IPR002656">
    <property type="entry name" value="Acyl_transf_3_dom"/>
</dbReference>
<feature type="transmembrane region" description="Helical" evidence="1">
    <location>
        <begin position="266"/>
        <end position="285"/>
    </location>
</feature>
<comment type="caution">
    <text evidence="3">The sequence shown here is derived from an EMBL/GenBank/DDBJ whole genome shotgun (WGS) entry which is preliminary data.</text>
</comment>
<dbReference type="GO" id="GO:0016746">
    <property type="term" value="F:acyltransferase activity"/>
    <property type="evidence" value="ECO:0007669"/>
    <property type="project" value="UniProtKB-KW"/>
</dbReference>
<keyword evidence="1" id="KW-0472">Membrane</keyword>
<accession>A0ABQ1Z110</accession>
<gene>
    <name evidence="3" type="ORF">GCM10007423_40870</name>
</gene>